<proteinExistence type="predicted"/>
<dbReference type="OrthoDB" id="7956186at2"/>
<dbReference type="RefSeq" id="WP_131911343.1">
    <property type="nucleotide sequence ID" value="NZ_OU594967.1"/>
</dbReference>
<evidence type="ECO:0008006" key="3">
    <source>
        <dbReference type="Google" id="ProtNLM"/>
    </source>
</evidence>
<sequence length="580" mass="66719">MALPEVILQRQFRATIEWLAEQTRPFKAWVFADQVTRRRVEYQLKQKGIEARIYSAYKPLVHYFLEDAPLDDSIERIRITYPAHPSDRKSKRFLLEAFPLAGLLEKYQIEFRSKTTADNFYEVMFFSRNGDVQVERVFAPNKFQQDHTNEYIFSPCGWIQFSEQEQFALKCDVHRLFEQLIGHLQSWTWPEQEPYFDRLKVHVDVPFADLKLKWGEEHISFIEALHEDIYFSLIEFFNVYSGREADSRELQPGQIVPEVCYHDGPWQLQVTLEPYQAIEFPAEKALSADALAQVSEPLTPNKITATLTQLTQDLEGQSLDGMSRRGLNVPASLFEGTHPGVVITGAQHANETTGTCALLRALPILRKEYPVALGCIPMHNPEGANLYHQLRRDNPLHMLHAARYTALGNDIQSQSDEQNFEKALRNKIVAATGAKLHLNLHGYPSHEWTRPFSGYSPRGFELWAIPKGFFLIMRHQPGKADAARAFLEAITQDLSQFEALVSYNQRQLKCYRAHAGTLPFELINGFACDVSERENLHVEFELVTEYPDETSIGADFRLGHQTQFEFIRAAFAHLDIVNQT</sequence>
<reference evidence="1 2" key="1">
    <citation type="submission" date="2019-03" db="EMBL/GenBank/DDBJ databases">
        <title>Genomic Encyclopedia of Type Strains, Phase IV (KMG-IV): sequencing the most valuable type-strain genomes for metagenomic binning, comparative biology and taxonomic classification.</title>
        <authorList>
            <person name="Goeker M."/>
        </authorList>
    </citation>
    <scope>NUCLEOTIDE SEQUENCE [LARGE SCALE GENOMIC DNA]</scope>
    <source>
        <strain evidence="1 2">DSM 18577</strain>
    </source>
</reference>
<evidence type="ECO:0000313" key="2">
    <source>
        <dbReference type="Proteomes" id="UP000295565"/>
    </source>
</evidence>
<evidence type="ECO:0000313" key="1">
    <source>
        <dbReference type="EMBL" id="TCK61483.1"/>
    </source>
</evidence>
<dbReference type="Proteomes" id="UP000295565">
    <property type="component" value="Unassembled WGS sequence"/>
</dbReference>
<dbReference type="EMBL" id="SMGD01000005">
    <property type="protein sequence ID" value="TCK61483.1"/>
    <property type="molecule type" value="Genomic_DNA"/>
</dbReference>
<keyword evidence="2" id="KW-1185">Reference proteome</keyword>
<dbReference type="SUPFAM" id="SSF53187">
    <property type="entry name" value="Zn-dependent exopeptidases"/>
    <property type="match status" value="1"/>
</dbReference>
<protein>
    <recommendedName>
        <fullName evidence="3">Zinc carboxypeptidase</fullName>
    </recommendedName>
</protein>
<name>A0A4R1KC10_9GAMM</name>
<organism evidence="1 2">
    <name type="scientific">Celerinatantimonas diazotrophica</name>
    <dbReference type="NCBI Taxonomy" id="412034"/>
    <lineage>
        <taxon>Bacteria</taxon>
        <taxon>Pseudomonadati</taxon>
        <taxon>Pseudomonadota</taxon>
        <taxon>Gammaproteobacteria</taxon>
        <taxon>Celerinatantimonadaceae</taxon>
        <taxon>Celerinatantimonas</taxon>
    </lineage>
</organism>
<dbReference type="AlphaFoldDB" id="A0A4R1KC10"/>
<dbReference type="Gene3D" id="3.40.630.10">
    <property type="entry name" value="Zn peptidases"/>
    <property type="match status" value="1"/>
</dbReference>
<comment type="caution">
    <text evidence="1">The sequence shown here is derived from an EMBL/GenBank/DDBJ whole genome shotgun (WGS) entry which is preliminary data.</text>
</comment>
<gene>
    <name evidence="1" type="ORF">EV690_0481</name>
</gene>
<accession>A0A4R1KC10</accession>